<dbReference type="PANTHER" id="PTHR33327">
    <property type="entry name" value="ENDONUCLEASE"/>
    <property type="match status" value="1"/>
</dbReference>
<feature type="region of interest" description="Disordered" evidence="1">
    <location>
        <begin position="1"/>
        <end position="23"/>
    </location>
</feature>
<evidence type="ECO:0000259" key="2">
    <source>
        <dbReference type="Pfam" id="PF23055"/>
    </source>
</evidence>
<reference evidence="3" key="1">
    <citation type="submission" date="2021-08" db="EMBL/GenBank/DDBJ databases">
        <authorList>
            <person name="Misof B."/>
            <person name="Oliver O."/>
            <person name="Podsiadlowski L."/>
            <person name="Donath A."/>
            <person name="Peters R."/>
            <person name="Mayer C."/>
            <person name="Rust J."/>
            <person name="Gunkel S."/>
            <person name="Lesny P."/>
            <person name="Martin S."/>
            <person name="Oeyen J.P."/>
            <person name="Petersen M."/>
            <person name="Panagiotis P."/>
            <person name="Wilbrandt J."/>
            <person name="Tanja T."/>
        </authorList>
    </citation>
    <scope>NUCLEOTIDE SEQUENCE</scope>
    <source>
        <strain evidence="3">GBR_01_08_01A</strain>
        <tissue evidence="3">Thorax + abdomen</tissue>
    </source>
</reference>
<reference evidence="3" key="2">
    <citation type="journal article" date="2023" name="Commun. Biol.">
        <title>Intrasexual cuticular hydrocarbon dimorphism in a wasp sheds light on hydrocarbon biosynthesis genes in Hymenoptera.</title>
        <authorList>
            <person name="Moris V.C."/>
            <person name="Podsiadlowski L."/>
            <person name="Martin S."/>
            <person name="Oeyen J.P."/>
            <person name="Donath A."/>
            <person name="Petersen M."/>
            <person name="Wilbrandt J."/>
            <person name="Misof B."/>
            <person name="Liedtke D."/>
            <person name="Thamm M."/>
            <person name="Scheiner R."/>
            <person name="Schmitt T."/>
            <person name="Niehuis O."/>
        </authorList>
    </citation>
    <scope>NUCLEOTIDE SEQUENCE</scope>
    <source>
        <strain evidence="3">GBR_01_08_01A</strain>
    </source>
</reference>
<feature type="compositionally biased region" description="Basic and acidic residues" evidence="1">
    <location>
        <begin position="1"/>
        <end position="15"/>
    </location>
</feature>
<evidence type="ECO:0000313" key="3">
    <source>
        <dbReference type="EMBL" id="KAK2578405.1"/>
    </source>
</evidence>
<name>A0AAD9VLP3_9HYME</name>
<sequence length="145" mass="15902">MERQGTKPNETKDDAGGGSSDKGLEVQASEFRSVKLAPFWKNEPKLWFIMLEREFAAYGVRSDAVKCSAVVRHLDTATMKVVADVISASAGSGSYNEIKEALITRLAASEETQLRQLLTGLELQDKKPSDLLREMRLLAGNSVSI</sequence>
<dbReference type="InterPro" id="IPR055469">
    <property type="entry name" value="DUF7041"/>
</dbReference>
<gene>
    <name evidence="3" type="ORF">KPH14_012737</name>
</gene>
<comment type="caution">
    <text evidence="3">The sequence shown here is derived from an EMBL/GenBank/DDBJ whole genome shotgun (WGS) entry which is preliminary data.</text>
</comment>
<organism evidence="3 4">
    <name type="scientific">Odynerus spinipes</name>
    <dbReference type="NCBI Taxonomy" id="1348599"/>
    <lineage>
        <taxon>Eukaryota</taxon>
        <taxon>Metazoa</taxon>
        <taxon>Ecdysozoa</taxon>
        <taxon>Arthropoda</taxon>
        <taxon>Hexapoda</taxon>
        <taxon>Insecta</taxon>
        <taxon>Pterygota</taxon>
        <taxon>Neoptera</taxon>
        <taxon>Endopterygota</taxon>
        <taxon>Hymenoptera</taxon>
        <taxon>Apocrita</taxon>
        <taxon>Aculeata</taxon>
        <taxon>Vespoidea</taxon>
        <taxon>Vespidae</taxon>
        <taxon>Eumeninae</taxon>
        <taxon>Odynerus</taxon>
    </lineage>
</organism>
<keyword evidence="4" id="KW-1185">Reference proteome</keyword>
<evidence type="ECO:0000313" key="4">
    <source>
        <dbReference type="Proteomes" id="UP001258017"/>
    </source>
</evidence>
<dbReference type="AlphaFoldDB" id="A0AAD9VLP3"/>
<proteinExistence type="predicted"/>
<feature type="domain" description="DUF7041" evidence="2">
    <location>
        <begin position="37"/>
        <end position="119"/>
    </location>
</feature>
<accession>A0AAD9VLP3</accession>
<dbReference type="EMBL" id="JAIFRP010000321">
    <property type="protein sequence ID" value="KAK2578405.1"/>
    <property type="molecule type" value="Genomic_DNA"/>
</dbReference>
<dbReference type="Proteomes" id="UP001258017">
    <property type="component" value="Unassembled WGS sequence"/>
</dbReference>
<dbReference type="PANTHER" id="PTHR33327:SF3">
    <property type="entry name" value="RNA-DIRECTED DNA POLYMERASE"/>
    <property type="match status" value="1"/>
</dbReference>
<dbReference type="Pfam" id="PF23055">
    <property type="entry name" value="DUF7041"/>
    <property type="match status" value="1"/>
</dbReference>
<protein>
    <recommendedName>
        <fullName evidence="2">DUF7041 domain-containing protein</fullName>
    </recommendedName>
</protein>
<evidence type="ECO:0000256" key="1">
    <source>
        <dbReference type="SAM" id="MobiDB-lite"/>
    </source>
</evidence>